<proteinExistence type="predicted"/>
<dbReference type="AlphaFoldDB" id="A0A3S4QXP9"/>
<evidence type="ECO:0000256" key="2">
    <source>
        <dbReference type="PROSITE-ProRule" id="PRU00059"/>
    </source>
</evidence>
<evidence type="ECO:0000313" key="6">
    <source>
        <dbReference type="Proteomes" id="UP000285301"/>
    </source>
</evidence>
<dbReference type="EMBL" id="NCKU01002696">
    <property type="protein sequence ID" value="RWS09000.1"/>
    <property type="molecule type" value="Genomic_DNA"/>
</dbReference>
<protein>
    <submittedName>
        <fullName evidence="5">Cubilin-like protein</fullName>
    </submittedName>
</protein>
<feature type="disulfide bond" evidence="2">
    <location>
        <begin position="704"/>
        <end position="731"/>
    </location>
</feature>
<feature type="domain" description="CUB" evidence="4">
    <location>
        <begin position="562"/>
        <end position="688"/>
    </location>
</feature>
<reference evidence="5 6" key="1">
    <citation type="journal article" date="2018" name="Gigascience">
        <title>Genomes of trombidid mites reveal novel predicted allergens and laterally-transferred genes associated with secondary metabolism.</title>
        <authorList>
            <person name="Dong X."/>
            <person name="Chaisiri K."/>
            <person name="Xia D."/>
            <person name="Armstrong S.D."/>
            <person name="Fang Y."/>
            <person name="Donnelly M.J."/>
            <person name="Kadowaki T."/>
            <person name="McGarry J.W."/>
            <person name="Darby A.C."/>
            <person name="Makepeace B.L."/>
        </authorList>
    </citation>
    <scope>NUCLEOTIDE SEQUENCE [LARGE SCALE GENOMIC DNA]</scope>
    <source>
        <strain evidence="5">UoL-WK</strain>
    </source>
</reference>
<dbReference type="InterPro" id="IPR000859">
    <property type="entry name" value="CUB_dom"/>
</dbReference>
<dbReference type="CDD" id="cd00041">
    <property type="entry name" value="CUB"/>
    <property type="match status" value="5"/>
</dbReference>
<feature type="domain" description="CUB" evidence="4">
    <location>
        <begin position="189"/>
        <end position="303"/>
    </location>
</feature>
<feature type="domain" description="CUB" evidence="4">
    <location>
        <begin position="704"/>
        <end position="813"/>
    </location>
</feature>
<organism evidence="5 6">
    <name type="scientific">Dinothrombium tinctorium</name>
    <dbReference type="NCBI Taxonomy" id="1965070"/>
    <lineage>
        <taxon>Eukaryota</taxon>
        <taxon>Metazoa</taxon>
        <taxon>Ecdysozoa</taxon>
        <taxon>Arthropoda</taxon>
        <taxon>Chelicerata</taxon>
        <taxon>Arachnida</taxon>
        <taxon>Acari</taxon>
        <taxon>Acariformes</taxon>
        <taxon>Trombidiformes</taxon>
        <taxon>Prostigmata</taxon>
        <taxon>Anystina</taxon>
        <taxon>Parasitengona</taxon>
        <taxon>Trombidioidea</taxon>
        <taxon>Trombidiidae</taxon>
        <taxon>Dinothrombium</taxon>
    </lineage>
</organism>
<accession>A0A3S4QXP9</accession>
<evidence type="ECO:0000259" key="4">
    <source>
        <dbReference type="PROSITE" id="PS01180"/>
    </source>
</evidence>
<dbReference type="PANTHER" id="PTHR24255:SF31">
    <property type="entry name" value="CUBILIN-LIKE PROTEIN"/>
    <property type="match status" value="1"/>
</dbReference>
<keyword evidence="3" id="KW-0732">Signal</keyword>
<dbReference type="Gene3D" id="2.60.120.290">
    <property type="entry name" value="Spermadhesin, CUB domain"/>
    <property type="match status" value="6"/>
</dbReference>
<feature type="domain" description="CUB" evidence="4">
    <location>
        <begin position="46"/>
        <end position="158"/>
    </location>
</feature>
<feature type="domain" description="CUB" evidence="4">
    <location>
        <begin position="423"/>
        <end position="558"/>
    </location>
</feature>
<dbReference type="InterPro" id="IPR035914">
    <property type="entry name" value="Sperma_CUB_dom_sf"/>
</dbReference>
<dbReference type="Pfam" id="PF00431">
    <property type="entry name" value="CUB"/>
    <property type="match status" value="6"/>
</dbReference>
<keyword evidence="6" id="KW-1185">Reference proteome</keyword>
<dbReference type="SUPFAM" id="SSF49854">
    <property type="entry name" value="Spermadhesin, CUB domain"/>
    <property type="match status" value="6"/>
</dbReference>
<dbReference type="PROSITE" id="PS01180">
    <property type="entry name" value="CUB"/>
    <property type="match status" value="6"/>
</dbReference>
<dbReference type="Proteomes" id="UP000285301">
    <property type="component" value="Unassembled WGS sequence"/>
</dbReference>
<evidence type="ECO:0000313" key="5">
    <source>
        <dbReference type="EMBL" id="RWS09000.1"/>
    </source>
</evidence>
<name>A0A3S4QXP9_9ACAR</name>
<feature type="signal peptide" evidence="3">
    <location>
        <begin position="1"/>
        <end position="19"/>
    </location>
</feature>
<sequence length="815" mass="93151">MFSKFLLLPYLLLAFDVKSLQPFADKSDGGTRYFPGRYDPSSTKDCGGVINTAEGWIFSPNYPANYDDSISCSYIIKRFSPDVCKLTLHFIDFDIEDTSPNCDSDYLDLGQGYRMCGILISDTKKTITFPPFQTTIEFKFKSDAQHNRKGFMARVTQVPNSCKDGLQPTVRPPRPPTDDSEINTFQDSCDTFITGFGGAIRSPDYPNNYPTNKFCLYVFRRPNNGVCRVELTFNKFDIEHSLFFGSTGCDTDYLELPKGVKLCGAHYNRRPLFYPPGSDYMILTFKSDGTGTAPGFDIDVRQIPNSCNIFSPPRTYKCDYRLEGDIARIHSPGFPTFYGRNEQCVYFIKKQSYNMCYFTMEFVRFNLELSSDGGGNCVKDYMQLPDETFVFPREHDRYPIIYFSSDSYGEGRGYDILIKQLPCGPSFTTPIYSSSSISNGGGGTLPCDRIITDDDTLTSPDYPRDYGPLTRCIYTIYKSSSDVCELRLQFLYFDLEKTADCRSDYFLIEPSGEKLCGRDLREPDRVVKFPLGSRQLRLIFASDAQVQRPGFDLRIQQIRNSCHRPIVPPKDDANARVCEVSSAPITVLRSDNYPMPYNPNTNCVYKIYRAYPAVCTLELYFSDFSVGTWESKYCINDYVEIDGLKYCGVRRGDRVLVSFPRYLESVQIRFKTDSYDNYGGFRIEVKQISDKCNLPEQPKPSPVCDEVNSKQTFTISSPNYSISNYFDNADCHYTIKKSSYDVCALEVTYKRFEVEESQDCFKDYLEIVGVRLCGRLPYNSKRTYEFTDDEIIIKFHTDGDINASGFYASVRQVQC</sequence>
<dbReference type="PANTHER" id="PTHR24255">
    <property type="entry name" value="COMPLEMENT COMPONENT 1, S SUBCOMPONENT-RELATED"/>
    <property type="match status" value="1"/>
</dbReference>
<dbReference type="GO" id="GO:0004252">
    <property type="term" value="F:serine-type endopeptidase activity"/>
    <property type="evidence" value="ECO:0007669"/>
    <property type="project" value="TreeGrafter"/>
</dbReference>
<dbReference type="GO" id="GO:0005615">
    <property type="term" value="C:extracellular space"/>
    <property type="evidence" value="ECO:0007669"/>
    <property type="project" value="TreeGrafter"/>
</dbReference>
<dbReference type="SMART" id="SM00042">
    <property type="entry name" value="CUB"/>
    <property type="match status" value="5"/>
</dbReference>
<dbReference type="STRING" id="1965070.A0A3S4QXP9"/>
<feature type="chain" id="PRO_5018661157" evidence="3">
    <location>
        <begin position="20"/>
        <end position="815"/>
    </location>
</feature>
<gene>
    <name evidence="5" type="ORF">B4U79_18141</name>
</gene>
<comment type="caution">
    <text evidence="5">The sequence shown here is derived from an EMBL/GenBank/DDBJ whole genome shotgun (WGS) entry which is preliminary data.</text>
</comment>
<dbReference type="OrthoDB" id="6369184at2759"/>
<comment type="caution">
    <text evidence="2">Lacks conserved residue(s) required for the propagation of feature annotation.</text>
</comment>
<evidence type="ECO:0000256" key="1">
    <source>
        <dbReference type="ARBA" id="ARBA00023157"/>
    </source>
</evidence>
<feature type="domain" description="CUB" evidence="4">
    <location>
        <begin position="318"/>
        <end position="398"/>
    </location>
</feature>
<evidence type="ECO:0000256" key="3">
    <source>
        <dbReference type="SAM" id="SignalP"/>
    </source>
</evidence>
<keyword evidence="1 2" id="KW-1015">Disulfide bond</keyword>